<accession>A0ABV0Y6C0</accession>
<gene>
    <name evidence="1" type="ORF">AMECASPLE_031801</name>
</gene>
<keyword evidence="2" id="KW-1185">Reference proteome</keyword>
<proteinExistence type="predicted"/>
<evidence type="ECO:0000313" key="2">
    <source>
        <dbReference type="Proteomes" id="UP001469553"/>
    </source>
</evidence>
<name>A0ABV0Y6C0_9TELE</name>
<organism evidence="1 2">
    <name type="scientific">Ameca splendens</name>
    <dbReference type="NCBI Taxonomy" id="208324"/>
    <lineage>
        <taxon>Eukaryota</taxon>
        <taxon>Metazoa</taxon>
        <taxon>Chordata</taxon>
        <taxon>Craniata</taxon>
        <taxon>Vertebrata</taxon>
        <taxon>Euteleostomi</taxon>
        <taxon>Actinopterygii</taxon>
        <taxon>Neopterygii</taxon>
        <taxon>Teleostei</taxon>
        <taxon>Neoteleostei</taxon>
        <taxon>Acanthomorphata</taxon>
        <taxon>Ovalentaria</taxon>
        <taxon>Atherinomorphae</taxon>
        <taxon>Cyprinodontiformes</taxon>
        <taxon>Goodeidae</taxon>
        <taxon>Ameca</taxon>
    </lineage>
</organism>
<reference evidence="1 2" key="1">
    <citation type="submission" date="2021-06" db="EMBL/GenBank/DDBJ databases">
        <authorList>
            <person name="Palmer J.M."/>
        </authorList>
    </citation>
    <scope>NUCLEOTIDE SEQUENCE [LARGE SCALE GENOMIC DNA]</scope>
    <source>
        <strain evidence="1 2">AS_MEX2019</strain>
        <tissue evidence="1">Muscle</tissue>
    </source>
</reference>
<dbReference type="Proteomes" id="UP001469553">
    <property type="component" value="Unassembled WGS sequence"/>
</dbReference>
<evidence type="ECO:0000313" key="1">
    <source>
        <dbReference type="EMBL" id="MEQ2289328.1"/>
    </source>
</evidence>
<sequence length="102" mass="11745">MVIHKAENYCPAAPFIPRQSDEEIAVRCEHCSLPGHTQLWKSHLHNKSPESQPNNCNGFLHTFLLIFFSFMPDFHGSSDTDNFNNYHSLNIRVTVRIHPLSI</sequence>
<dbReference type="EMBL" id="JAHRIP010022829">
    <property type="protein sequence ID" value="MEQ2289328.1"/>
    <property type="molecule type" value="Genomic_DNA"/>
</dbReference>
<protein>
    <submittedName>
        <fullName evidence="1">Uncharacterized protein</fullName>
    </submittedName>
</protein>
<comment type="caution">
    <text evidence="1">The sequence shown here is derived from an EMBL/GenBank/DDBJ whole genome shotgun (WGS) entry which is preliminary data.</text>
</comment>